<keyword evidence="1" id="KW-0472">Membrane</keyword>
<feature type="transmembrane region" description="Helical" evidence="1">
    <location>
        <begin position="12"/>
        <end position="33"/>
    </location>
</feature>
<sequence length="264" mass="30819">MFKSDASNILLVQVLIVIRVIREIIDVFAFLTFPKSSVKVFMPSMFFSYGITLTLVTFMISHSTLLDFRHLAEMQWSMISATEQKSNMVNTYRKRLLQGIYLFHVLGFVGNFTWHFAGGQKHIIFLRYIEERHKHLRYYALFIELSVLQASIYTVIYFTHIIFDSVLGVIEQIYLYAESVEETKILFKSTNHDSLSTMVFESEFHQDVRDKLRKIYYEHLKIVRIATDFYESSVPKLAGCIGQLIAFCMIPIVISCSVYFSKVC</sequence>
<accession>A0A834HV31</accession>
<protein>
    <submittedName>
        <fullName evidence="2">Uncharacterized protein</fullName>
    </submittedName>
</protein>
<proteinExistence type="predicted"/>
<keyword evidence="1" id="KW-0812">Transmembrane</keyword>
<feature type="transmembrane region" description="Helical" evidence="1">
    <location>
        <begin position="241"/>
        <end position="260"/>
    </location>
</feature>
<evidence type="ECO:0000313" key="3">
    <source>
        <dbReference type="Proteomes" id="UP000625711"/>
    </source>
</evidence>
<keyword evidence="3" id="KW-1185">Reference proteome</keyword>
<feature type="transmembrane region" description="Helical" evidence="1">
    <location>
        <begin position="40"/>
        <end position="60"/>
    </location>
</feature>
<dbReference type="Proteomes" id="UP000625711">
    <property type="component" value="Unassembled WGS sequence"/>
</dbReference>
<gene>
    <name evidence="2" type="ORF">GWI33_018853</name>
</gene>
<evidence type="ECO:0000313" key="2">
    <source>
        <dbReference type="EMBL" id="KAF7267968.1"/>
    </source>
</evidence>
<dbReference type="EMBL" id="JAACXV010014361">
    <property type="protein sequence ID" value="KAF7267968.1"/>
    <property type="molecule type" value="Genomic_DNA"/>
</dbReference>
<feature type="transmembrane region" description="Helical" evidence="1">
    <location>
        <begin position="96"/>
        <end position="117"/>
    </location>
</feature>
<reference evidence="2" key="1">
    <citation type="submission" date="2020-08" db="EMBL/GenBank/DDBJ databases">
        <title>Genome sequencing and assembly of the red palm weevil Rhynchophorus ferrugineus.</title>
        <authorList>
            <person name="Dias G.B."/>
            <person name="Bergman C.M."/>
            <person name="Manee M."/>
        </authorList>
    </citation>
    <scope>NUCLEOTIDE SEQUENCE</scope>
    <source>
        <strain evidence="2">AA-2017</strain>
        <tissue evidence="2">Whole larva</tissue>
    </source>
</reference>
<comment type="caution">
    <text evidence="2">The sequence shown here is derived from an EMBL/GenBank/DDBJ whole genome shotgun (WGS) entry which is preliminary data.</text>
</comment>
<organism evidence="2 3">
    <name type="scientific">Rhynchophorus ferrugineus</name>
    <name type="common">Red palm weevil</name>
    <name type="synonym">Curculio ferrugineus</name>
    <dbReference type="NCBI Taxonomy" id="354439"/>
    <lineage>
        <taxon>Eukaryota</taxon>
        <taxon>Metazoa</taxon>
        <taxon>Ecdysozoa</taxon>
        <taxon>Arthropoda</taxon>
        <taxon>Hexapoda</taxon>
        <taxon>Insecta</taxon>
        <taxon>Pterygota</taxon>
        <taxon>Neoptera</taxon>
        <taxon>Endopterygota</taxon>
        <taxon>Coleoptera</taxon>
        <taxon>Polyphaga</taxon>
        <taxon>Cucujiformia</taxon>
        <taxon>Curculionidae</taxon>
        <taxon>Dryophthorinae</taxon>
        <taxon>Rhynchophorus</taxon>
    </lineage>
</organism>
<name>A0A834HV31_RHYFE</name>
<feature type="transmembrane region" description="Helical" evidence="1">
    <location>
        <begin position="138"/>
        <end position="163"/>
    </location>
</feature>
<keyword evidence="1" id="KW-1133">Transmembrane helix</keyword>
<evidence type="ECO:0000256" key="1">
    <source>
        <dbReference type="SAM" id="Phobius"/>
    </source>
</evidence>
<dbReference type="AlphaFoldDB" id="A0A834HV31"/>